<dbReference type="AlphaFoldDB" id="A0A385A1M5"/>
<dbReference type="InterPro" id="IPR036396">
    <property type="entry name" value="Cyt_P450_sf"/>
</dbReference>
<evidence type="ECO:0000256" key="8">
    <source>
        <dbReference type="SAM" id="Phobius"/>
    </source>
</evidence>
<evidence type="ECO:0000256" key="5">
    <source>
        <dbReference type="ARBA" id="ARBA00023004"/>
    </source>
</evidence>
<dbReference type="GO" id="GO:0044550">
    <property type="term" value="P:secondary metabolite biosynthetic process"/>
    <property type="evidence" value="ECO:0007669"/>
    <property type="project" value="UniProtKB-ARBA"/>
</dbReference>
<comment type="similarity">
    <text evidence="7">Belongs to the cytochrome P450 family.</text>
</comment>
<evidence type="ECO:0000256" key="1">
    <source>
        <dbReference type="ARBA" id="ARBA00001971"/>
    </source>
</evidence>
<proteinExistence type="inferred from homology"/>
<dbReference type="GO" id="GO:0004497">
    <property type="term" value="F:monooxygenase activity"/>
    <property type="evidence" value="ECO:0007669"/>
    <property type="project" value="UniProtKB-KW"/>
</dbReference>
<dbReference type="PROSITE" id="PS00086">
    <property type="entry name" value="CYTOCHROME_P450"/>
    <property type="match status" value="1"/>
</dbReference>
<dbReference type="InterPro" id="IPR002401">
    <property type="entry name" value="Cyt_P450_E_grp-I"/>
</dbReference>
<evidence type="ECO:0000313" key="9">
    <source>
        <dbReference type="EMBL" id="AXH73004.1"/>
    </source>
</evidence>
<keyword evidence="5 6" id="KW-0408">Iron</keyword>
<dbReference type="PANTHER" id="PTHR24305:SF235">
    <property type="entry name" value="CYTOCHROME P450 MONOOXYGENASE APDB-RELATED"/>
    <property type="match status" value="1"/>
</dbReference>
<dbReference type="SUPFAM" id="SSF48264">
    <property type="entry name" value="Cytochrome P450"/>
    <property type="match status" value="1"/>
</dbReference>
<keyword evidence="3 6" id="KW-0479">Metal-binding</keyword>
<dbReference type="GO" id="GO:0020037">
    <property type="term" value="F:heme binding"/>
    <property type="evidence" value="ECO:0007669"/>
    <property type="project" value="InterPro"/>
</dbReference>
<dbReference type="InterPro" id="IPR017972">
    <property type="entry name" value="Cyt_P450_CS"/>
</dbReference>
<keyword evidence="7 9" id="KW-0503">Monooxygenase</keyword>
<evidence type="ECO:0000256" key="7">
    <source>
        <dbReference type="RuleBase" id="RU000461"/>
    </source>
</evidence>
<keyword evidence="8" id="KW-1133">Transmembrane helix</keyword>
<dbReference type="Pfam" id="PF00067">
    <property type="entry name" value="p450"/>
    <property type="match status" value="1"/>
</dbReference>
<dbReference type="InterPro" id="IPR050121">
    <property type="entry name" value="Cytochrome_P450_monoxygenase"/>
</dbReference>
<dbReference type="PANTHER" id="PTHR24305">
    <property type="entry name" value="CYTOCHROME P450"/>
    <property type="match status" value="1"/>
</dbReference>
<dbReference type="PRINTS" id="PR00385">
    <property type="entry name" value="P450"/>
</dbReference>
<evidence type="ECO:0000256" key="2">
    <source>
        <dbReference type="ARBA" id="ARBA00022617"/>
    </source>
</evidence>
<accession>A0A385A1M5</accession>
<dbReference type="InterPro" id="IPR001128">
    <property type="entry name" value="Cyt_P450"/>
</dbReference>
<protein>
    <submittedName>
        <fullName evidence="9">Cytochrome P450 monooxygenase</fullName>
    </submittedName>
</protein>
<name>A0A385A1M5_9HYPO</name>
<organism evidence="9">
    <name type="scientific">Cordyceps farinosa</name>
    <dbReference type="NCBI Taxonomy" id="89141"/>
    <lineage>
        <taxon>Eukaryota</taxon>
        <taxon>Fungi</taxon>
        <taxon>Dikarya</taxon>
        <taxon>Ascomycota</taxon>
        <taxon>Pezizomycotina</taxon>
        <taxon>Sordariomycetes</taxon>
        <taxon>Hypocreomycetidae</taxon>
        <taxon>Hypocreales</taxon>
        <taxon>Cordycipitaceae</taxon>
        <taxon>Cordyceps</taxon>
    </lineage>
</organism>
<evidence type="ECO:0000256" key="4">
    <source>
        <dbReference type="ARBA" id="ARBA00023002"/>
    </source>
</evidence>
<dbReference type="Gene3D" id="1.10.630.10">
    <property type="entry name" value="Cytochrome P450"/>
    <property type="match status" value="1"/>
</dbReference>
<dbReference type="GO" id="GO:0016705">
    <property type="term" value="F:oxidoreductase activity, acting on paired donors, with incorporation or reduction of molecular oxygen"/>
    <property type="evidence" value="ECO:0007669"/>
    <property type="project" value="InterPro"/>
</dbReference>
<keyword evidence="8" id="KW-0472">Membrane</keyword>
<comment type="cofactor">
    <cofactor evidence="1 6">
        <name>heme</name>
        <dbReference type="ChEBI" id="CHEBI:30413"/>
    </cofactor>
</comment>
<feature type="binding site" description="axial binding residue" evidence="6">
    <location>
        <position position="450"/>
    </location>
    <ligand>
        <name>heme</name>
        <dbReference type="ChEBI" id="CHEBI:30413"/>
    </ligand>
    <ligandPart>
        <name>Fe</name>
        <dbReference type="ChEBI" id="CHEBI:18248"/>
    </ligandPart>
</feature>
<evidence type="ECO:0000256" key="3">
    <source>
        <dbReference type="ARBA" id="ARBA00022723"/>
    </source>
</evidence>
<keyword evidence="4 7" id="KW-0560">Oxidoreductase</keyword>
<reference evidence="9" key="1">
    <citation type="submission" date="2017-09" db="EMBL/GenBank/DDBJ databases">
        <title>Characterization of an oxidosqualene cyclase and C-29 oxidase involved in fusidic acid biosynthesis in Isaria farinosa.</title>
        <authorList>
            <person name="Kim O.T."/>
            <person name="Han J.-G."/>
            <person name="Hyun M.-W."/>
            <person name="Park H."/>
            <person name="Sung G.-H."/>
        </authorList>
    </citation>
    <scope>NUCLEOTIDE SEQUENCE</scope>
</reference>
<dbReference type="PRINTS" id="PR00463">
    <property type="entry name" value="EP450I"/>
</dbReference>
<evidence type="ECO:0000256" key="6">
    <source>
        <dbReference type="PIRSR" id="PIRSR602401-1"/>
    </source>
</evidence>
<dbReference type="GO" id="GO:0005506">
    <property type="term" value="F:iron ion binding"/>
    <property type="evidence" value="ECO:0007669"/>
    <property type="project" value="InterPro"/>
</dbReference>
<keyword evidence="8" id="KW-0812">Transmembrane</keyword>
<sequence>MDGHLMTQVQGIIAALRELRLVPVFAAGLAAWFAYRFLHATLFSPLRTVPGPLIARLTSKRGHVNNFSGQVATQVQKDCEKYGDVYVFKPNAVCVNNPADVRIILGSQDFRKADFFDVFDDGSIKNIVSQRDPVLASRRRRQIGPYLNYAYLNKMEPVIQRHGYQAMQSKWDRLISENKGKPTEVNYRIDTQLVTFDIMSALAFGRDPDTIGHGSSSVTKWSAIIMDLLDYTAILALLSLLPFSLIMRPWKSMYQELADYSKDAVSTRKDLLKTGVEAPADMLQAFIEAEDPDSKVKMSPPEIQAECIMMMLAGSETTSSAIMWVFHLLLLHPEKLKKAVDEVRSVFDPDHLILHREVLSKLPFIEAVVYEALRVSPTTAGVTPRISQDRGIDIQGYYIPPGTEIYVNLRSANMSEDIWNKPERFEPERFINNEEAKKNLFTFSYGPRNCIGRNLAWVEMLTIVANVLKDYDMALAPGSPFGPENLGENGEPQLLPAKCFIASFPSNAERDCRMLVTNRK</sequence>
<feature type="transmembrane region" description="Helical" evidence="8">
    <location>
        <begin position="20"/>
        <end position="38"/>
    </location>
</feature>
<dbReference type="EMBL" id="MF972289">
    <property type="protein sequence ID" value="AXH73004.1"/>
    <property type="molecule type" value="Genomic_DNA"/>
</dbReference>
<keyword evidence="2 6" id="KW-0349">Heme</keyword>